<evidence type="ECO:0000313" key="3">
    <source>
        <dbReference type="Proteomes" id="UP000677803"/>
    </source>
</evidence>
<dbReference type="EMBL" id="CAJRST010008890">
    <property type="protein sequence ID" value="CAG5897286.1"/>
    <property type="molecule type" value="Genomic_DNA"/>
</dbReference>
<comment type="caution">
    <text evidence="2">The sequence shown here is derived from an EMBL/GenBank/DDBJ whole genome shotgun (WGS) entry which is preliminary data.</text>
</comment>
<dbReference type="AlphaFoldDB" id="A0A8S4AS95"/>
<protein>
    <submittedName>
        <fullName evidence="2">(Atlantic silverside) hypothetical protein</fullName>
    </submittedName>
</protein>
<feature type="region of interest" description="Disordered" evidence="1">
    <location>
        <begin position="29"/>
        <end position="72"/>
    </location>
</feature>
<keyword evidence="3" id="KW-1185">Reference proteome</keyword>
<sequence length="143" mass="16169">QLIGHKQWAKGRGRAGSCAVQEEWKIKVAQGEEERGEGTTERRRAWKSGEEKESCKEPEKRSKEESGGAPRLSKSTVCRIEFTIQMHFQKKSVCIRAGAQSRRYPVHSHVSQLPRFLIPTDNSALVSYLRPALISQSPRPDPD</sequence>
<feature type="compositionally biased region" description="Basic and acidic residues" evidence="1">
    <location>
        <begin position="29"/>
        <end position="66"/>
    </location>
</feature>
<proteinExistence type="predicted"/>
<feature type="non-terminal residue" evidence="2">
    <location>
        <position position="143"/>
    </location>
</feature>
<gene>
    <name evidence="2" type="ORF">MMEN_LOCUS8345</name>
</gene>
<reference evidence="2" key="1">
    <citation type="submission" date="2021-05" db="EMBL/GenBank/DDBJ databases">
        <authorList>
            <person name="Tigano A."/>
        </authorList>
    </citation>
    <scope>NUCLEOTIDE SEQUENCE</scope>
</reference>
<evidence type="ECO:0000313" key="2">
    <source>
        <dbReference type="EMBL" id="CAG5897286.1"/>
    </source>
</evidence>
<dbReference type="Proteomes" id="UP000677803">
    <property type="component" value="Unassembled WGS sequence"/>
</dbReference>
<accession>A0A8S4AS95</accession>
<organism evidence="2 3">
    <name type="scientific">Menidia menidia</name>
    <name type="common">Atlantic silverside</name>
    <dbReference type="NCBI Taxonomy" id="238744"/>
    <lineage>
        <taxon>Eukaryota</taxon>
        <taxon>Metazoa</taxon>
        <taxon>Chordata</taxon>
        <taxon>Craniata</taxon>
        <taxon>Vertebrata</taxon>
        <taxon>Euteleostomi</taxon>
        <taxon>Actinopterygii</taxon>
        <taxon>Neopterygii</taxon>
        <taxon>Teleostei</taxon>
        <taxon>Neoteleostei</taxon>
        <taxon>Acanthomorphata</taxon>
        <taxon>Ovalentaria</taxon>
        <taxon>Atherinomorphae</taxon>
        <taxon>Atheriniformes</taxon>
        <taxon>Atherinopsidae</taxon>
        <taxon>Menidiinae</taxon>
        <taxon>Menidia</taxon>
    </lineage>
</organism>
<evidence type="ECO:0000256" key="1">
    <source>
        <dbReference type="SAM" id="MobiDB-lite"/>
    </source>
</evidence>
<name>A0A8S4AS95_9TELE</name>